<organism evidence="2 3">
    <name type="scientific">Venturia nashicola</name>
    <dbReference type="NCBI Taxonomy" id="86259"/>
    <lineage>
        <taxon>Eukaryota</taxon>
        <taxon>Fungi</taxon>
        <taxon>Dikarya</taxon>
        <taxon>Ascomycota</taxon>
        <taxon>Pezizomycotina</taxon>
        <taxon>Dothideomycetes</taxon>
        <taxon>Pleosporomycetidae</taxon>
        <taxon>Venturiales</taxon>
        <taxon>Venturiaceae</taxon>
        <taxon>Venturia</taxon>
    </lineage>
</organism>
<keyword evidence="1" id="KW-0732">Signal</keyword>
<name>A0A4Z1P5H5_9PEZI</name>
<evidence type="ECO:0000313" key="3">
    <source>
        <dbReference type="Proteomes" id="UP000298493"/>
    </source>
</evidence>
<keyword evidence="3" id="KW-1185">Reference proteome</keyword>
<feature type="chain" id="PRO_5021291389" evidence="1">
    <location>
        <begin position="24"/>
        <end position="129"/>
    </location>
</feature>
<feature type="signal peptide" evidence="1">
    <location>
        <begin position="1"/>
        <end position="23"/>
    </location>
</feature>
<dbReference type="Proteomes" id="UP000298493">
    <property type="component" value="Unassembled WGS sequence"/>
</dbReference>
<proteinExistence type="predicted"/>
<comment type="caution">
    <text evidence="2">The sequence shown here is derived from an EMBL/GenBank/DDBJ whole genome shotgun (WGS) entry which is preliminary data.</text>
</comment>
<evidence type="ECO:0000313" key="2">
    <source>
        <dbReference type="EMBL" id="TID24197.1"/>
    </source>
</evidence>
<dbReference type="AlphaFoldDB" id="A0A4Z1P5H5"/>
<gene>
    <name evidence="2" type="ORF">E6O75_ATG02562</name>
</gene>
<evidence type="ECO:0000256" key="1">
    <source>
        <dbReference type="SAM" id="SignalP"/>
    </source>
</evidence>
<dbReference type="EMBL" id="SNSC02000005">
    <property type="protein sequence ID" value="TID24197.1"/>
    <property type="molecule type" value="Genomic_DNA"/>
</dbReference>
<reference evidence="2 3" key="1">
    <citation type="submission" date="2019-04" db="EMBL/GenBank/DDBJ databases">
        <title>High contiguity whole genome sequence and gene annotation resource for two Venturia nashicola isolates.</title>
        <authorList>
            <person name="Prokchorchik M."/>
            <person name="Won K."/>
            <person name="Lee Y."/>
            <person name="Choi E.D."/>
            <person name="Segonzac C."/>
            <person name="Sohn K.H."/>
        </authorList>
    </citation>
    <scope>NUCLEOTIDE SEQUENCE [LARGE SCALE GENOMIC DNA]</scope>
    <source>
        <strain evidence="2 3">PRI2</strain>
    </source>
</reference>
<sequence length="129" mass="13679">MYLSITTSALPLILTLLTTAARAAPQVAPACDRGTFSGGTWSPGVECGLIEAGGSNNNGNLYTCDDGTTVTHKQTQILMRGGSKDTTVLVSCNGGTDLLFHCKAGAYFKFRHNGQCRDWVGSVYNVKED</sequence>
<dbReference type="OrthoDB" id="4950518at2759"/>
<protein>
    <submittedName>
        <fullName evidence="2">Uncharacterized protein</fullName>
    </submittedName>
</protein>
<accession>A0A4Z1P5H5</accession>